<accession>A0A368LJG1</accession>
<dbReference type="InterPro" id="IPR009061">
    <property type="entry name" value="DNA-bd_dom_put_sf"/>
</dbReference>
<dbReference type="InterPro" id="IPR000551">
    <property type="entry name" value="MerR-type_HTH_dom"/>
</dbReference>
<gene>
    <name evidence="7" type="primary">soxR</name>
    <name evidence="7" type="ORF">CIK83_15620</name>
</gene>
<keyword evidence="5" id="KW-0238">DNA-binding</keyword>
<evidence type="ECO:0000256" key="1">
    <source>
        <dbReference type="ARBA" id="ARBA00014474"/>
    </source>
</evidence>
<organism evidence="7 8">
    <name type="scientific">Vibrio casei</name>
    <dbReference type="NCBI Taxonomy" id="673372"/>
    <lineage>
        <taxon>Bacteria</taxon>
        <taxon>Pseudomonadati</taxon>
        <taxon>Pseudomonadota</taxon>
        <taxon>Gammaproteobacteria</taxon>
        <taxon>Vibrionales</taxon>
        <taxon>Vibrionaceae</taxon>
        <taxon>Vibrio</taxon>
    </lineage>
</organism>
<dbReference type="EMBL" id="QPGL01000002">
    <property type="protein sequence ID" value="RCS70828.1"/>
    <property type="molecule type" value="Genomic_DNA"/>
</dbReference>
<dbReference type="RefSeq" id="WP_086960508.1">
    <property type="nucleotide sequence ID" value="NZ_FUKS01000029.1"/>
</dbReference>
<dbReference type="GO" id="GO:0003700">
    <property type="term" value="F:DNA-binding transcription factor activity"/>
    <property type="evidence" value="ECO:0007669"/>
    <property type="project" value="InterPro"/>
</dbReference>
<evidence type="ECO:0000259" key="6">
    <source>
        <dbReference type="PROSITE" id="PS50937"/>
    </source>
</evidence>
<feature type="domain" description="HTH merR-type" evidence="6">
    <location>
        <begin position="1"/>
        <end position="70"/>
    </location>
</feature>
<dbReference type="CDD" id="cd01110">
    <property type="entry name" value="HTH_SoxR"/>
    <property type="match status" value="1"/>
</dbReference>
<evidence type="ECO:0000256" key="2">
    <source>
        <dbReference type="ARBA" id="ARBA00022714"/>
    </source>
</evidence>
<dbReference type="PANTHER" id="PTHR30204:SF0">
    <property type="entry name" value="REDOX-SENSITIVE TRANSCRIPTIONAL ACTIVATOR SOXR"/>
    <property type="match status" value="1"/>
</dbReference>
<dbReference type="SMART" id="SM00422">
    <property type="entry name" value="HTH_MERR"/>
    <property type="match status" value="1"/>
</dbReference>
<evidence type="ECO:0000256" key="4">
    <source>
        <dbReference type="ARBA" id="ARBA00023014"/>
    </source>
</evidence>
<dbReference type="GO" id="GO:0003677">
    <property type="term" value="F:DNA binding"/>
    <property type="evidence" value="ECO:0007669"/>
    <property type="project" value="UniProtKB-KW"/>
</dbReference>
<keyword evidence="3" id="KW-0408">Iron</keyword>
<dbReference type="GeneID" id="303190353"/>
<reference evidence="7 8" key="1">
    <citation type="journal article" date="2017" name="Elife">
        <title>Extensive horizontal gene transfer in cheese-associated bacteria.</title>
        <authorList>
            <person name="Bonham K.S."/>
            <person name="Wolfe B.E."/>
            <person name="Dutton R.J."/>
        </authorList>
    </citation>
    <scope>NUCLEOTIDE SEQUENCE [LARGE SCALE GENOMIC DNA]</scope>
    <source>
        <strain evidence="7 8">JB196</strain>
    </source>
</reference>
<dbReference type="Pfam" id="PF13411">
    <property type="entry name" value="MerR_1"/>
    <property type="match status" value="1"/>
</dbReference>
<dbReference type="GO" id="GO:0006979">
    <property type="term" value="P:response to oxidative stress"/>
    <property type="evidence" value="ECO:0007669"/>
    <property type="project" value="InterPro"/>
</dbReference>
<dbReference type="GO" id="GO:0051537">
    <property type="term" value="F:2 iron, 2 sulfur cluster binding"/>
    <property type="evidence" value="ECO:0007669"/>
    <property type="project" value="UniProtKB-KW"/>
</dbReference>
<protein>
    <recommendedName>
        <fullName evidence="1">Redox-sensitive transcriptional activator SoxR</fullName>
    </recommendedName>
</protein>
<dbReference type="PROSITE" id="PS00552">
    <property type="entry name" value="HTH_MERR_1"/>
    <property type="match status" value="1"/>
</dbReference>
<name>A0A368LJG1_9VIBR</name>
<keyword evidence="8" id="KW-1185">Reference proteome</keyword>
<dbReference type="Proteomes" id="UP000252479">
    <property type="component" value="Unassembled WGS sequence"/>
</dbReference>
<evidence type="ECO:0000313" key="8">
    <source>
        <dbReference type="Proteomes" id="UP000252479"/>
    </source>
</evidence>
<dbReference type="SUPFAM" id="SSF46955">
    <property type="entry name" value="Putative DNA-binding domain"/>
    <property type="match status" value="1"/>
</dbReference>
<proteinExistence type="predicted"/>
<keyword evidence="2" id="KW-0479">Metal-binding</keyword>
<keyword evidence="2" id="KW-0001">2Fe-2S</keyword>
<evidence type="ECO:0000256" key="5">
    <source>
        <dbReference type="ARBA" id="ARBA00023125"/>
    </source>
</evidence>
<dbReference type="AlphaFoldDB" id="A0A368LJG1"/>
<dbReference type="InterPro" id="IPR010211">
    <property type="entry name" value="Redox-sen_tscrpt-act_SoxR"/>
</dbReference>
<dbReference type="Gene3D" id="1.10.1660.10">
    <property type="match status" value="1"/>
</dbReference>
<sequence length="149" mass="16596">MDMSVGQVAKRAGISVATLHFYEQKGLIYSSRNAGNQRRYPRQILRRIAVIKAAQNVGLSLQEIANQLSHLPKHRAPKKEEWEELAQSWQHQLTQKIQSLKALKTQLGSCINCGCLSLESCALYNPDDRKGVLEAGAKLSIIPADKTDD</sequence>
<dbReference type="PRINTS" id="PR00040">
    <property type="entry name" value="HTHMERR"/>
</dbReference>
<dbReference type="NCBIfam" id="TIGR01950">
    <property type="entry name" value="SoxR"/>
    <property type="match status" value="1"/>
</dbReference>
<evidence type="ECO:0000256" key="3">
    <source>
        <dbReference type="ARBA" id="ARBA00023004"/>
    </source>
</evidence>
<keyword evidence="4" id="KW-0411">Iron-sulfur</keyword>
<dbReference type="InterPro" id="IPR047057">
    <property type="entry name" value="MerR_fam"/>
</dbReference>
<evidence type="ECO:0000313" key="7">
    <source>
        <dbReference type="EMBL" id="RCS70828.1"/>
    </source>
</evidence>
<comment type="caution">
    <text evidence="7">The sequence shown here is derived from an EMBL/GenBank/DDBJ whole genome shotgun (WGS) entry which is preliminary data.</text>
</comment>
<dbReference type="PANTHER" id="PTHR30204">
    <property type="entry name" value="REDOX-CYCLING DRUG-SENSING TRANSCRIPTIONAL ACTIVATOR SOXR"/>
    <property type="match status" value="1"/>
</dbReference>
<dbReference type="PROSITE" id="PS50937">
    <property type="entry name" value="HTH_MERR_2"/>
    <property type="match status" value="1"/>
</dbReference>